<reference evidence="1" key="1">
    <citation type="submission" date="2021-11" db="EMBL/GenBank/DDBJ databases">
        <title>Genome sequence of Xylella taiwanensis PLS432.</title>
        <authorList>
            <person name="Weng L.-W."/>
            <person name="Su C.-C."/>
            <person name="Tsai C.-W."/>
            <person name="Kuo C.-H."/>
        </authorList>
    </citation>
    <scope>NUCLEOTIDE SEQUENCE</scope>
    <source>
        <strain evidence="1">PLS432</strain>
    </source>
</reference>
<dbReference type="RefSeq" id="WP_230428214.1">
    <property type="nucleotide sequence ID" value="NZ_CP053627.1"/>
</dbReference>
<dbReference type="Proteomes" id="UP001430701">
    <property type="component" value="Unassembled WGS sequence"/>
</dbReference>
<gene>
    <name evidence="1" type="ORF">LPH55_11520</name>
</gene>
<keyword evidence="2" id="KW-1185">Reference proteome</keyword>
<evidence type="ECO:0000313" key="1">
    <source>
        <dbReference type="EMBL" id="MCD8474066.1"/>
    </source>
</evidence>
<protein>
    <submittedName>
        <fullName evidence="1">Uncharacterized protein</fullName>
    </submittedName>
</protein>
<organism evidence="1 2">
    <name type="scientific">Xylella taiwanensis</name>
    <dbReference type="NCBI Taxonomy" id="1444770"/>
    <lineage>
        <taxon>Bacteria</taxon>
        <taxon>Pseudomonadati</taxon>
        <taxon>Pseudomonadota</taxon>
        <taxon>Gammaproteobacteria</taxon>
        <taxon>Lysobacterales</taxon>
        <taxon>Lysobacteraceae</taxon>
        <taxon>Xylella</taxon>
    </lineage>
</organism>
<dbReference type="EMBL" id="JAJPPU010000004">
    <property type="protein sequence ID" value="MCD8474066.1"/>
    <property type="molecule type" value="Genomic_DNA"/>
</dbReference>
<proteinExistence type="predicted"/>
<evidence type="ECO:0000313" key="2">
    <source>
        <dbReference type="Proteomes" id="UP001430701"/>
    </source>
</evidence>
<sequence>MRGVFDAPVMLRSECLPNPPADFEARLMDFVDFNDTVLASRLRIRERVMRVESALLSGPQRAADECRTDLWATLAPAAVAEEAEQVRLCLSEANDRELQVRLLEKFRQVIEHAGYALPEDDEQLLQQLELVLVRHPELLRLAYRRFRHAQVADVEVPLLSELHSDVPLERAQRGLYGIFPPGLNQDEIAVARQLDASPLVHWWHRNPVRKPESVALYRWDDGEGFYPDCVVAMMQRDSHGCIALLEVKGAHLWGEPKEIGKAAETHPDYGRVFIEGLRRGERVFHHLRVLEHRLETDGLFTLDRLGHV</sequence>
<name>A0ABS8TYE4_9GAMM</name>
<dbReference type="GeneID" id="68900972"/>
<comment type="caution">
    <text evidence="1">The sequence shown here is derived from an EMBL/GenBank/DDBJ whole genome shotgun (WGS) entry which is preliminary data.</text>
</comment>
<accession>A0ABS8TYE4</accession>